<gene>
    <name evidence="3" type="ORF">BIY21_08055</name>
</gene>
<dbReference type="Proteomes" id="UP000186206">
    <property type="component" value="Unassembled WGS sequence"/>
</dbReference>
<dbReference type="EMBL" id="MJMI01000072">
    <property type="protein sequence ID" value="OLQ94661.1"/>
    <property type="molecule type" value="Genomic_DNA"/>
</dbReference>
<reference evidence="3 4" key="1">
    <citation type="submission" date="2016-09" db="EMBL/GenBank/DDBJ databases">
        <title>Genomic Taxonomy of the Vibrionaceae.</title>
        <authorList>
            <person name="Gonzalez-Castillo A."/>
            <person name="Gomez-Gil B."/>
            <person name="Enciso-Ibarra K."/>
        </authorList>
    </citation>
    <scope>NUCLEOTIDE SEQUENCE [LARGE SCALE GENOMIC DNA]</scope>
    <source>
        <strain evidence="3 4">CAIM 1731</strain>
    </source>
</reference>
<accession>A0ABX3FKG6</accession>
<feature type="chain" id="PRO_5046994314" evidence="2">
    <location>
        <begin position="23"/>
        <end position="97"/>
    </location>
</feature>
<feature type="region of interest" description="Disordered" evidence="1">
    <location>
        <begin position="31"/>
        <end position="54"/>
    </location>
</feature>
<proteinExistence type="predicted"/>
<protein>
    <submittedName>
        <fullName evidence="3">Uncharacterized protein</fullName>
    </submittedName>
</protein>
<feature type="region of interest" description="Disordered" evidence="1">
    <location>
        <begin position="76"/>
        <end position="97"/>
    </location>
</feature>
<name>A0ABX3FKG6_9VIBR</name>
<dbReference type="RefSeq" id="WP_075648219.1">
    <property type="nucleotide sequence ID" value="NZ_AP019658.1"/>
</dbReference>
<keyword evidence="2" id="KW-0732">Signal</keyword>
<keyword evidence="4" id="KW-1185">Reference proteome</keyword>
<sequence length="97" mass="11043">MNRIPYLAALLSSLLFTPLVVADHHGKTDMMDESKQKMMDKRDSAMGKAEADVNKAEADIKAEMDKEDQKVDDMLKKGEQNKEELEDKMADKIEKEI</sequence>
<comment type="caution">
    <text evidence="3">The sequence shown here is derived from an EMBL/GenBank/DDBJ whole genome shotgun (WGS) entry which is preliminary data.</text>
</comment>
<evidence type="ECO:0000256" key="2">
    <source>
        <dbReference type="SAM" id="SignalP"/>
    </source>
</evidence>
<evidence type="ECO:0000313" key="3">
    <source>
        <dbReference type="EMBL" id="OLQ94661.1"/>
    </source>
</evidence>
<evidence type="ECO:0000313" key="4">
    <source>
        <dbReference type="Proteomes" id="UP000186206"/>
    </source>
</evidence>
<feature type="signal peptide" evidence="2">
    <location>
        <begin position="1"/>
        <end position="22"/>
    </location>
</feature>
<organism evidence="3 4">
    <name type="scientific">Vibrio ponticus</name>
    <dbReference type="NCBI Taxonomy" id="265668"/>
    <lineage>
        <taxon>Bacteria</taxon>
        <taxon>Pseudomonadati</taxon>
        <taxon>Pseudomonadota</taxon>
        <taxon>Gammaproteobacteria</taxon>
        <taxon>Vibrionales</taxon>
        <taxon>Vibrionaceae</taxon>
        <taxon>Vibrio</taxon>
    </lineage>
</organism>
<evidence type="ECO:0000256" key="1">
    <source>
        <dbReference type="SAM" id="MobiDB-lite"/>
    </source>
</evidence>